<proteinExistence type="predicted"/>
<comment type="caution">
    <text evidence="1">The sequence shown here is derived from an EMBL/GenBank/DDBJ whole genome shotgun (WGS) entry which is preliminary data.</text>
</comment>
<keyword evidence="2" id="KW-1185">Reference proteome</keyword>
<sequence>MSLPGTEISGDNIPGLELTTVMCHGGEYIPGYMRLKVTSVLLFHSNTAAPRAEVAFDHGFLKCTSQQKLRGRGGVMVRLLASYQSEPGSIPDGVARGFSHVVIVPDHTAVQRVFSGISHFPRPSFRHCSIITSLHRLSRPRYTWHGATTSTTLHHHTLEHSTLPCNTRFTHTRLCAEGTRRDTGAGQRDGSSSRPVTALMALASSCGAMRW</sequence>
<dbReference type="EMBL" id="JARBHB010000002">
    <property type="protein sequence ID" value="KAJ8891471.1"/>
    <property type="molecule type" value="Genomic_DNA"/>
</dbReference>
<evidence type="ECO:0000313" key="2">
    <source>
        <dbReference type="Proteomes" id="UP001159363"/>
    </source>
</evidence>
<reference evidence="1 2" key="1">
    <citation type="submission" date="2023-02" db="EMBL/GenBank/DDBJ databases">
        <title>LHISI_Scaffold_Assembly.</title>
        <authorList>
            <person name="Stuart O.P."/>
            <person name="Cleave R."/>
            <person name="Magrath M.J.L."/>
            <person name="Mikheyev A.S."/>
        </authorList>
    </citation>
    <scope>NUCLEOTIDE SEQUENCE [LARGE SCALE GENOMIC DNA]</scope>
    <source>
        <strain evidence="1">Daus_M_001</strain>
        <tissue evidence="1">Leg muscle</tissue>
    </source>
</reference>
<evidence type="ECO:0000313" key="1">
    <source>
        <dbReference type="EMBL" id="KAJ8891471.1"/>
    </source>
</evidence>
<dbReference type="Proteomes" id="UP001159363">
    <property type="component" value="Chromosome 2"/>
</dbReference>
<name>A0ABQ9I533_9NEOP</name>
<protein>
    <submittedName>
        <fullName evidence="1">Uncharacterized protein</fullName>
    </submittedName>
</protein>
<gene>
    <name evidence="1" type="ORF">PR048_003999</name>
</gene>
<organism evidence="1 2">
    <name type="scientific">Dryococelus australis</name>
    <dbReference type="NCBI Taxonomy" id="614101"/>
    <lineage>
        <taxon>Eukaryota</taxon>
        <taxon>Metazoa</taxon>
        <taxon>Ecdysozoa</taxon>
        <taxon>Arthropoda</taxon>
        <taxon>Hexapoda</taxon>
        <taxon>Insecta</taxon>
        <taxon>Pterygota</taxon>
        <taxon>Neoptera</taxon>
        <taxon>Polyneoptera</taxon>
        <taxon>Phasmatodea</taxon>
        <taxon>Verophasmatodea</taxon>
        <taxon>Anareolatae</taxon>
        <taxon>Phasmatidae</taxon>
        <taxon>Eurycanthinae</taxon>
        <taxon>Dryococelus</taxon>
    </lineage>
</organism>
<accession>A0ABQ9I533</accession>